<dbReference type="EMBL" id="JBHTBR010000002">
    <property type="protein sequence ID" value="MFC7291087.1"/>
    <property type="molecule type" value="Genomic_DNA"/>
</dbReference>
<dbReference type="InterPro" id="IPR045569">
    <property type="entry name" value="Metalloprtase-TldD/E_C"/>
</dbReference>
<accession>A0ABW2IJJ4</accession>
<evidence type="ECO:0000313" key="6">
    <source>
        <dbReference type="Proteomes" id="UP001596492"/>
    </source>
</evidence>
<dbReference type="Pfam" id="PF19289">
    <property type="entry name" value="PmbA_TldD_3rd"/>
    <property type="match status" value="1"/>
</dbReference>
<dbReference type="InterPro" id="IPR045570">
    <property type="entry name" value="Metalloprtase-TldD/E_cen_dom"/>
</dbReference>
<comment type="caution">
    <text evidence="5">The sequence shown here is derived from an EMBL/GenBank/DDBJ whole genome shotgun (WGS) entry which is preliminary data.</text>
</comment>
<evidence type="ECO:0000259" key="4">
    <source>
        <dbReference type="Pfam" id="PF19290"/>
    </source>
</evidence>
<dbReference type="PANTHER" id="PTHR43421">
    <property type="entry name" value="METALLOPROTEASE PMBA"/>
    <property type="match status" value="1"/>
</dbReference>
<dbReference type="SUPFAM" id="SSF111283">
    <property type="entry name" value="Putative modulator of DNA gyrase, PmbA/TldD"/>
    <property type="match status" value="1"/>
</dbReference>
<proteinExistence type="inferred from homology"/>
<feature type="domain" description="Metalloprotease TldD/E C-terminal" evidence="3">
    <location>
        <begin position="230"/>
        <end position="445"/>
    </location>
</feature>
<evidence type="ECO:0000256" key="1">
    <source>
        <dbReference type="ARBA" id="ARBA00005836"/>
    </source>
</evidence>
<dbReference type="PANTHER" id="PTHR43421:SF1">
    <property type="entry name" value="METALLOPROTEASE PMBA"/>
    <property type="match status" value="1"/>
</dbReference>
<evidence type="ECO:0000259" key="2">
    <source>
        <dbReference type="Pfam" id="PF01523"/>
    </source>
</evidence>
<dbReference type="InterPro" id="IPR002510">
    <property type="entry name" value="Metalloprtase-TldD/E_N"/>
</dbReference>
<evidence type="ECO:0000259" key="3">
    <source>
        <dbReference type="Pfam" id="PF19289"/>
    </source>
</evidence>
<protein>
    <submittedName>
        <fullName evidence="5">TldD/PmbA family protein</fullName>
    </submittedName>
</protein>
<reference evidence="6" key="1">
    <citation type="journal article" date="2019" name="Int. J. Syst. Evol. Microbiol.">
        <title>The Global Catalogue of Microorganisms (GCM) 10K type strain sequencing project: providing services to taxonomists for standard genome sequencing and annotation.</title>
        <authorList>
            <consortium name="The Broad Institute Genomics Platform"/>
            <consortium name="The Broad Institute Genome Sequencing Center for Infectious Disease"/>
            <person name="Wu L."/>
            <person name="Ma J."/>
        </authorList>
    </citation>
    <scope>NUCLEOTIDE SEQUENCE [LARGE SCALE GENOMIC DNA]</scope>
    <source>
        <strain evidence="6">CCUG 51308</strain>
    </source>
</reference>
<keyword evidence="6" id="KW-1185">Reference proteome</keyword>
<dbReference type="Proteomes" id="UP001596492">
    <property type="component" value="Unassembled WGS sequence"/>
</dbReference>
<organism evidence="5 6">
    <name type="scientific">Hirschia litorea</name>
    <dbReference type="NCBI Taxonomy" id="1199156"/>
    <lineage>
        <taxon>Bacteria</taxon>
        <taxon>Pseudomonadati</taxon>
        <taxon>Pseudomonadota</taxon>
        <taxon>Alphaproteobacteria</taxon>
        <taxon>Hyphomonadales</taxon>
        <taxon>Hyphomonadaceae</taxon>
        <taxon>Hirschia</taxon>
    </lineage>
</organism>
<feature type="domain" description="Metalloprotease TldD/E N-terminal" evidence="2">
    <location>
        <begin position="25"/>
        <end position="89"/>
    </location>
</feature>
<sequence length="446" mass="46493">MTYENKADILSSLIEATLKAGADSADASLATSESLSVEVRNGELEGVEREESGGVSLRALVGQRQAHVSGSDMSPDGLQAMVERVVAMAKAAPEDKYCGITPSDEIATEYVDLQLGGDESPSADMLKQRALEAEGAALGVEGVKQIDHAGATWSASTGYVAASNGFSAVKTGGSTSVSVVAIAEKDDAMERDYESWAKRKYVDMPTPASVGLTAAQRAIARLAPQKIKSQTAAVIYDRRLSSRLLSSFIGAISGPAVARGVSFLKDKMGEQVFADGVDVIDDPFVLGGWGSRWFDGEGRAVSKKKLIDNGVLTQWLLSGPSAKQLGLKPNGMASSGFGDPPGVTTTNLNLAPGKLDQAGLMKEAGKGLLVTDMFGPSINANTGDYSVGVSGFWFENGVIVHPVSEVTIAGELPAMFKRLVPGSDLEIRGSMNAPSVLIDGMSLAGL</sequence>
<gene>
    <name evidence="5" type="ORF">ACFQS8_05630</name>
</gene>
<dbReference type="InterPro" id="IPR035068">
    <property type="entry name" value="TldD/PmbA_N"/>
</dbReference>
<evidence type="ECO:0000313" key="5">
    <source>
        <dbReference type="EMBL" id="MFC7291087.1"/>
    </source>
</evidence>
<comment type="similarity">
    <text evidence="1">Belongs to the peptidase U62 family.</text>
</comment>
<dbReference type="Pfam" id="PF01523">
    <property type="entry name" value="PmbA_TldD_1st"/>
    <property type="match status" value="1"/>
</dbReference>
<dbReference type="InterPro" id="IPR036059">
    <property type="entry name" value="TldD/PmbA_sf"/>
</dbReference>
<dbReference type="InterPro" id="IPR047657">
    <property type="entry name" value="PmbA"/>
</dbReference>
<feature type="domain" description="Metalloprotease TldD/E central" evidence="4">
    <location>
        <begin position="120"/>
        <end position="222"/>
    </location>
</feature>
<name>A0ABW2IJJ4_9PROT</name>
<dbReference type="RefSeq" id="WP_382166282.1">
    <property type="nucleotide sequence ID" value="NZ_JBHTBR010000002.1"/>
</dbReference>
<dbReference type="Pfam" id="PF19290">
    <property type="entry name" value="PmbA_TldD_2nd"/>
    <property type="match status" value="1"/>
</dbReference>
<dbReference type="Gene3D" id="3.30.2290.10">
    <property type="entry name" value="PmbA/TldD superfamily"/>
    <property type="match status" value="1"/>
</dbReference>